<dbReference type="InterPro" id="IPR003598">
    <property type="entry name" value="Ig_sub2"/>
</dbReference>
<organism evidence="3 4">
    <name type="scientific">Rhodnius prolixus</name>
    <name type="common">Triatomid bug</name>
    <dbReference type="NCBI Taxonomy" id="13249"/>
    <lineage>
        <taxon>Eukaryota</taxon>
        <taxon>Metazoa</taxon>
        <taxon>Ecdysozoa</taxon>
        <taxon>Arthropoda</taxon>
        <taxon>Hexapoda</taxon>
        <taxon>Insecta</taxon>
        <taxon>Pterygota</taxon>
        <taxon>Neoptera</taxon>
        <taxon>Paraneoptera</taxon>
        <taxon>Hemiptera</taxon>
        <taxon>Heteroptera</taxon>
        <taxon>Panheteroptera</taxon>
        <taxon>Cimicomorpha</taxon>
        <taxon>Reduviidae</taxon>
        <taxon>Triatominae</taxon>
        <taxon>Rhodnius</taxon>
    </lineage>
</organism>
<evidence type="ECO:0008006" key="5">
    <source>
        <dbReference type="Google" id="ProtNLM"/>
    </source>
</evidence>
<evidence type="ECO:0000313" key="4">
    <source>
        <dbReference type="Proteomes" id="UP000015103"/>
    </source>
</evidence>
<dbReference type="InterPro" id="IPR036179">
    <property type="entry name" value="Ig-like_dom_sf"/>
</dbReference>
<dbReference type="Pfam" id="PF07679">
    <property type="entry name" value="I-set"/>
    <property type="match status" value="1"/>
</dbReference>
<dbReference type="InterPro" id="IPR013783">
    <property type="entry name" value="Ig-like_fold"/>
</dbReference>
<dbReference type="InParanoid" id="T1I632"/>
<dbReference type="VEuPathDB" id="VectorBase:RPRC011751"/>
<dbReference type="EMBL" id="ACPB03013100">
    <property type="status" value="NOT_ANNOTATED_CDS"/>
    <property type="molecule type" value="Genomic_DNA"/>
</dbReference>
<dbReference type="SMART" id="SM00408">
    <property type="entry name" value="IGc2"/>
    <property type="match status" value="1"/>
</dbReference>
<keyword evidence="4" id="KW-1185">Reference proteome</keyword>
<dbReference type="SMART" id="SM00409">
    <property type="entry name" value="IG"/>
    <property type="match status" value="1"/>
</dbReference>
<dbReference type="EnsemblMetazoa" id="RPRC011751-RA">
    <property type="protein sequence ID" value="RPRC011751-PA"/>
    <property type="gene ID" value="RPRC011751"/>
</dbReference>
<evidence type="ECO:0000259" key="2">
    <source>
        <dbReference type="SMART" id="SM00409"/>
    </source>
</evidence>
<accession>T1I632</accession>
<sequence length="201" mass="22915">MSFKEIRKGSITESNDSVQVIQETIIKQEKIFEEIFEEQIEEQFDEIANIEEIHEEIQEEFNKIIEPVIMKIEEPPEDTAPRCEISNTPFSRTIKGLNLEQTFLTTLNPSSDYNMQPGGSAAFECEIDCSKVIWLKDNKPISDEILDRITQMSVGNVHRLEIINVKESDAGVYTAHATGPNGEISTCSTNLVVHTRKFLYM</sequence>
<dbReference type="InterPro" id="IPR003599">
    <property type="entry name" value="Ig_sub"/>
</dbReference>
<feature type="domain" description="Immunoglobulin" evidence="2">
    <location>
        <begin position="110"/>
        <end position="194"/>
    </location>
</feature>
<dbReference type="STRING" id="13249.T1I632"/>
<reference evidence="3" key="1">
    <citation type="submission" date="2015-05" db="UniProtKB">
        <authorList>
            <consortium name="EnsemblMetazoa"/>
        </authorList>
    </citation>
    <scope>IDENTIFICATION</scope>
</reference>
<evidence type="ECO:0000313" key="3">
    <source>
        <dbReference type="EnsemblMetazoa" id="RPRC011751-PA"/>
    </source>
</evidence>
<name>T1I632_RHOPR</name>
<dbReference type="AlphaFoldDB" id="T1I632"/>
<evidence type="ECO:0000259" key="1">
    <source>
        <dbReference type="SMART" id="SM00408"/>
    </source>
</evidence>
<dbReference type="HOGENOM" id="CLU_1361941_0_0_1"/>
<dbReference type="SUPFAM" id="SSF48726">
    <property type="entry name" value="Immunoglobulin"/>
    <property type="match status" value="1"/>
</dbReference>
<dbReference type="Gene3D" id="2.60.40.10">
    <property type="entry name" value="Immunoglobulins"/>
    <property type="match status" value="1"/>
</dbReference>
<feature type="domain" description="Immunoglobulin subtype 2" evidence="1">
    <location>
        <begin position="116"/>
        <end position="182"/>
    </location>
</feature>
<dbReference type="InterPro" id="IPR013098">
    <property type="entry name" value="Ig_I-set"/>
</dbReference>
<dbReference type="PANTHER" id="PTHR47633">
    <property type="entry name" value="IMMUNOGLOBULIN"/>
    <property type="match status" value="1"/>
</dbReference>
<proteinExistence type="predicted"/>
<protein>
    <recommendedName>
        <fullName evidence="5">Ig-like domain-containing protein</fullName>
    </recommendedName>
</protein>
<dbReference type="Proteomes" id="UP000015103">
    <property type="component" value="Unassembled WGS sequence"/>
</dbReference>